<dbReference type="RefSeq" id="WP_290360645.1">
    <property type="nucleotide sequence ID" value="NZ_JAUHHC010000005.1"/>
</dbReference>
<dbReference type="Proteomes" id="UP001228044">
    <property type="component" value="Unassembled WGS sequence"/>
</dbReference>
<proteinExistence type="predicted"/>
<dbReference type="PANTHER" id="PTHR30390">
    <property type="entry name" value="SEDOHEPTULOSE 7-PHOSPHATE ISOMERASE / DNAA INITIATOR-ASSOCIATING FACTOR FOR REPLICATION INITIATION"/>
    <property type="match status" value="1"/>
</dbReference>
<evidence type="ECO:0000313" key="2">
    <source>
        <dbReference type="EMBL" id="MDN3922342.1"/>
    </source>
</evidence>
<dbReference type="InterPro" id="IPR001347">
    <property type="entry name" value="SIS_dom"/>
</dbReference>
<protein>
    <submittedName>
        <fullName evidence="2">SIS domain-containing protein</fullName>
    </submittedName>
</protein>
<comment type="caution">
    <text evidence="2">The sequence shown here is derived from an EMBL/GenBank/DDBJ whole genome shotgun (WGS) entry which is preliminary data.</text>
</comment>
<dbReference type="EMBL" id="JAUHHC010000005">
    <property type="protein sequence ID" value="MDN3922342.1"/>
    <property type="molecule type" value="Genomic_DNA"/>
</dbReference>
<evidence type="ECO:0000313" key="3">
    <source>
        <dbReference type="Proteomes" id="UP001228044"/>
    </source>
</evidence>
<reference evidence="2 3" key="1">
    <citation type="submission" date="2023-06" db="EMBL/GenBank/DDBJ databases">
        <title>Pelomonas sp. PFR6 16S ribosomal RNA gene Genome sequencing and assembly.</title>
        <authorList>
            <person name="Woo H."/>
        </authorList>
    </citation>
    <scope>NUCLEOTIDE SEQUENCE [LARGE SCALE GENOMIC DNA]</scope>
    <source>
        <strain evidence="2 3">PFR6</strain>
    </source>
</reference>
<dbReference type="PANTHER" id="PTHR30390:SF6">
    <property type="entry name" value="DNAA INITIATOR-ASSOCIATING PROTEIN DIAA"/>
    <property type="match status" value="1"/>
</dbReference>
<organism evidence="2 3">
    <name type="scientific">Roseateles violae</name>
    <dbReference type="NCBI Taxonomy" id="3058042"/>
    <lineage>
        <taxon>Bacteria</taxon>
        <taxon>Pseudomonadati</taxon>
        <taxon>Pseudomonadota</taxon>
        <taxon>Betaproteobacteria</taxon>
        <taxon>Burkholderiales</taxon>
        <taxon>Sphaerotilaceae</taxon>
        <taxon>Roseateles</taxon>
    </lineage>
</organism>
<name>A0ABT8DVU7_9BURK</name>
<dbReference type="Pfam" id="PF13580">
    <property type="entry name" value="SIS_2"/>
    <property type="match status" value="1"/>
</dbReference>
<dbReference type="SUPFAM" id="SSF53697">
    <property type="entry name" value="SIS domain"/>
    <property type="match status" value="1"/>
</dbReference>
<dbReference type="InterPro" id="IPR046348">
    <property type="entry name" value="SIS_dom_sf"/>
</dbReference>
<evidence type="ECO:0000259" key="1">
    <source>
        <dbReference type="PROSITE" id="PS51464"/>
    </source>
</evidence>
<dbReference type="Gene3D" id="3.40.50.10490">
    <property type="entry name" value="Glucose-6-phosphate isomerase like protein, domain 1"/>
    <property type="match status" value="1"/>
</dbReference>
<dbReference type="PROSITE" id="PS51464">
    <property type="entry name" value="SIS"/>
    <property type="match status" value="1"/>
</dbReference>
<keyword evidence="3" id="KW-1185">Reference proteome</keyword>
<feature type="domain" description="SIS" evidence="1">
    <location>
        <begin position="48"/>
        <end position="205"/>
    </location>
</feature>
<accession>A0ABT8DVU7</accession>
<dbReference type="InterPro" id="IPR035461">
    <property type="entry name" value="GmhA/DiaA"/>
</dbReference>
<dbReference type="CDD" id="cd05006">
    <property type="entry name" value="SIS_GmhA"/>
    <property type="match status" value="1"/>
</dbReference>
<dbReference type="InterPro" id="IPR050099">
    <property type="entry name" value="SIS_GmhA/DiaA_subfam"/>
</dbReference>
<gene>
    <name evidence="2" type="ORF">QWJ38_18785</name>
</gene>
<sequence>MMNTVIDPIARGHLDPLALFTHNLAQHRRLFEALDELAAPIAAAAARMTDTLARGGRLFFFGNGGSAADSQHLAAELSGRLRRERRPLAALALSADTAVLTAIANDYGYEQLFARQLAALARRGDCAIGISTSGASPNVLRAFEAARALGVHTVGLLGRDGGAALQRCEQAVVIAHHDSARIQEAHIFVGHTWCEQIEIGLGLAG</sequence>